<dbReference type="EMBL" id="AASE01000001">
    <property type="protein sequence ID" value="EAT59930.1"/>
    <property type="molecule type" value="Genomic_DNA"/>
</dbReference>
<protein>
    <recommendedName>
        <fullName evidence="5">Hydrogenase maturation factor HypA</fullName>
    </recommendedName>
</protein>
<dbReference type="PROSITE" id="PS01249">
    <property type="entry name" value="HYPA"/>
    <property type="match status" value="1"/>
</dbReference>
<feature type="binding site" evidence="5">
    <location>
        <position position="76"/>
    </location>
    <ligand>
        <name>Zn(2+)</name>
        <dbReference type="ChEBI" id="CHEBI:29105"/>
    </ligand>
</feature>
<dbReference type="PANTHER" id="PTHR34535:SF3">
    <property type="entry name" value="HYDROGENASE MATURATION FACTOR HYPA"/>
    <property type="match status" value="1"/>
</dbReference>
<evidence type="ECO:0000313" key="7">
    <source>
        <dbReference type="Proteomes" id="UP000004162"/>
    </source>
</evidence>
<dbReference type="GO" id="GO:0008270">
    <property type="term" value="F:zinc ion binding"/>
    <property type="evidence" value="ECO:0007669"/>
    <property type="project" value="UniProtKB-UniRule"/>
</dbReference>
<evidence type="ECO:0000256" key="3">
    <source>
        <dbReference type="ARBA" id="ARBA00022723"/>
    </source>
</evidence>
<keyword evidence="3 5" id="KW-0479">Metal-binding</keyword>
<dbReference type="RefSeq" id="WP_006365202.1">
    <property type="nucleotide sequence ID" value="NZ_AASE01000001.1"/>
</dbReference>
<proteinExistence type="inferred from homology"/>
<comment type="similarity">
    <text evidence="1 5">Belongs to the HypA/HybF family.</text>
</comment>
<dbReference type="Pfam" id="PF01155">
    <property type="entry name" value="HypA"/>
    <property type="match status" value="1"/>
</dbReference>
<sequence>MHEMSIALSIIEAVEAKAREEGAERITGIDLVVGKLAGIQPESLRFCFSAAAKGSMAESALLQIEEPEGIGECLECGRKFPVSFYYAECPDCRSLKIGIVSGEEFRIQTISIEEEGD</sequence>
<evidence type="ECO:0000256" key="2">
    <source>
        <dbReference type="ARBA" id="ARBA00022596"/>
    </source>
</evidence>
<dbReference type="InterPro" id="IPR020538">
    <property type="entry name" value="Hydgase_Ni_incorp_HypA/HybF_CS"/>
</dbReference>
<evidence type="ECO:0000313" key="6">
    <source>
        <dbReference type="EMBL" id="EAT59930.1"/>
    </source>
</evidence>
<gene>
    <name evidence="5" type="primary">hypA</name>
    <name evidence="6" type="ORF">CferDRAFT_1937</name>
</gene>
<feature type="binding site" evidence="5">
    <location>
        <position position="73"/>
    </location>
    <ligand>
        <name>Zn(2+)</name>
        <dbReference type="ChEBI" id="CHEBI:29105"/>
    </ligand>
</feature>
<dbReference type="GO" id="GO:0016151">
    <property type="term" value="F:nickel cation binding"/>
    <property type="evidence" value="ECO:0007669"/>
    <property type="project" value="UniProtKB-UniRule"/>
</dbReference>
<keyword evidence="2 5" id="KW-0533">Nickel</keyword>
<reference evidence="6 7" key="2">
    <citation type="submission" date="2006-07" db="EMBL/GenBank/DDBJ databases">
        <title>Sequencing of the draft genome and assembly of Chlorobium ferroxidans DSM 13031.</title>
        <authorList>
            <consortium name="US DOE Joint Genome Institute (JGI-PGF)"/>
            <person name="Copeland A."/>
            <person name="Lucas S."/>
            <person name="Lapidus A."/>
            <person name="Barry K."/>
            <person name="Glavina del Rio T."/>
            <person name="Dalin E."/>
            <person name="Tice H."/>
            <person name="Bruce D."/>
            <person name="Pitluck S."/>
            <person name="Richardson P."/>
        </authorList>
    </citation>
    <scope>NUCLEOTIDE SEQUENCE [LARGE SCALE GENOMIC DNA]</scope>
    <source>
        <strain evidence="6 7">DSM 13031</strain>
    </source>
</reference>
<dbReference type="PIRSF" id="PIRSF004761">
    <property type="entry name" value="Hydrgn_mat_HypA"/>
    <property type="match status" value="1"/>
</dbReference>
<comment type="caution">
    <text evidence="6">The sequence shown here is derived from an EMBL/GenBank/DDBJ whole genome shotgun (WGS) entry which is preliminary data.</text>
</comment>
<evidence type="ECO:0000256" key="4">
    <source>
        <dbReference type="ARBA" id="ARBA00022833"/>
    </source>
</evidence>
<keyword evidence="7" id="KW-1185">Reference proteome</keyword>
<dbReference type="OrthoDB" id="9800361at2"/>
<dbReference type="InterPro" id="IPR000688">
    <property type="entry name" value="HypA/HybF"/>
</dbReference>
<name>Q0YUV6_9CHLB</name>
<reference evidence="6 7" key="1">
    <citation type="submission" date="2006-07" db="EMBL/GenBank/DDBJ databases">
        <title>Annotation of the draft genome assembly of Chlorobium ferroxidans DSM 13031.</title>
        <authorList>
            <consortium name="US DOE Joint Genome Institute (JGI-ORNL)"/>
            <person name="Larimer F."/>
            <person name="Land M."/>
            <person name="Hauser L."/>
        </authorList>
    </citation>
    <scope>NUCLEOTIDE SEQUENCE [LARGE SCALE GENOMIC DNA]</scope>
    <source>
        <strain evidence="6 7">DSM 13031</strain>
    </source>
</reference>
<dbReference type="Proteomes" id="UP000004162">
    <property type="component" value="Unassembled WGS sequence"/>
</dbReference>
<organism evidence="6 7">
    <name type="scientific">Chlorobium ferrooxidans DSM 13031</name>
    <dbReference type="NCBI Taxonomy" id="377431"/>
    <lineage>
        <taxon>Bacteria</taxon>
        <taxon>Pseudomonadati</taxon>
        <taxon>Chlorobiota</taxon>
        <taxon>Chlorobiia</taxon>
        <taxon>Chlorobiales</taxon>
        <taxon>Chlorobiaceae</taxon>
        <taxon>Chlorobium/Pelodictyon group</taxon>
        <taxon>Chlorobium</taxon>
    </lineage>
</organism>
<feature type="binding site" evidence="5">
    <location>
        <position position="92"/>
    </location>
    <ligand>
        <name>Zn(2+)</name>
        <dbReference type="ChEBI" id="CHEBI:29105"/>
    </ligand>
</feature>
<dbReference type="HAMAP" id="MF_00213">
    <property type="entry name" value="HypA_HybF"/>
    <property type="match status" value="1"/>
</dbReference>
<dbReference type="GO" id="GO:0051604">
    <property type="term" value="P:protein maturation"/>
    <property type="evidence" value="ECO:0007669"/>
    <property type="project" value="InterPro"/>
</dbReference>
<dbReference type="Gene3D" id="3.30.2320.80">
    <property type="match status" value="1"/>
</dbReference>
<feature type="binding site" evidence="5">
    <location>
        <position position="89"/>
    </location>
    <ligand>
        <name>Zn(2+)</name>
        <dbReference type="ChEBI" id="CHEBI:29105"/>
    </ligand>
</feature>
<comment type="function">
    <text evidence="5">Involved in the maturation of [NiFe] hydrogenases. Required for nickel insertion into the metal center of the hydrogenase.</text>
</comment>
<keyword evidence="4 5" id="KW-0862">Zinc</keyword>
<feature type="binding site" evidence="5">
    <location>
        <position position="2"/>
    </location>
    <ligand>
        <name>Ni(2+)</name>
        <dbReference type="ChEBI" id="CHEBI:49786"/>
    </ligand>
</feature>
<evidence type="ECO:0000256" key="1">
    <source>
        <dbReference type="ARBA" id="ARBA00010748"/>
    </source>
</evidence>
<dbReference type="PANTHER" id="PTHR34535">
    <property type="entry name" value="HYDROGENASE MATURATION FACTOR HYPA"/>
    <property type="match status" value="1"/>
</dbReference>
<accession>Q0YUV6</accession>
<dbReference type="AlphaFoldDB" id="Q0YUV6"/>
<evidence type="ECO:0000256" key="5">
    <source>
        <dbReference type="HAMAP-Rule" id="MF_00213"/>
    </source>
</evidence>
<dbReference type="NCBIfam" id="TIGR00100">
    <property type="entry name" value="hypA"/>
    <property type="match status" value="1"/>
</dbReference>